<dbReference type="AlphaFoldDB" id="X1AV70"/>
<dbReference type="EMBL" id="BART01015623">
    <property type="protein sequence ID" value="GAG86889.1"/>
    <property type="molecule type" value="Genomic_DNA"/>
</dbReference>
<comment type="caution">
    <text evidence="1">The sequence shown here is derived from an EMBL/GenBank/DDBJ whole genome shotgun (WGS) entry which is preliminary data.</text>
</comment>
<name>X1AV70_9ZZZZ</name>
<accession>X1AV70</accession>
<reference evidence="1" key="1">
    <citation type="journal article" date="2014" name="Front. Microbiol.">
        <title>High frequency of phylogenetically diverse reductive dehalogenase-homologous genes in deep subseafloor sedimentary metagenomes.</title>
        <authorList>
            <person name="Kawai M."/>
            <person name="Futagami T."/>
            <person name="Toyoda A."/>
            <person name="Takaki Y."/>
            <person name="Nishi S."/>
            <person name="Hori S."/>
            <person name="Arai W."/>
            <person name="Tsubouchi T."/>
            <person name="Morono Y."/>
            <person name="Uchiyama I."/>
            <person name="Ito T."/>
            <person name="Fujiyama A."/>
            <person name="Inagaki F."/>
            <person name="Takami H."/>
        </authorList>
    </citation>
    <scope>NUCLEOTIDE SEQUENCE</scope>
    <source>
        <strain evidence="1">Expedition CK06-06</strain>
    </source>
</reference>
<organism evidence="1">
    <name type="scientific">marine sediment metagenome</name>
    <dbReference type="NCBI Taxonomy" id="412755"/>
    <lineage>
        <taxon>unclassified sequences</taxon>
        <taxon>metagenomes</taxon>
        <taxon>ecological metagenomes</taxon>
    </lineage>
</organism>
<feature type="non-terminal residue" evidence="1">
    <location>
        <position position="1"/>
    </location>
</feature>
<sequence length="301" mass="33757">ALGGAPGSTWYGKVTAITSEVAVIKKADVGMDAVAGDEYKVKFKHKWAAGDGVQGFRFEIHQALGPIQRIVYYPINAWTEESFRFTATNDGAVQIWVDLGGVTNNLQLDQFSIQEFIPYWKRYYELLAVMPDSKGPYHVTLAGVDVWQGEEDEGWYYAKAAQPGPPPESNPPAHPAEVVFFDPNKTVPSGEDVIISYFTEQVPEEVVADLLVLAGITDELETTATEIIIDQVWFKEGTTCLEAIKMLCERCNYRFHFKYDGTPVFKLKPAVDAEVKFTFTDPKHIASINTYQDRSEIKNRI</sequence>
<evidence type="ECO:0000313" key="1">
    <source>
        <dbReference type="EMBL" id="GAG86889.1"/>
    </source>
</evidence>
<gene>
    <name evidence="1" type="ORF">S01H4_30294</name>
</gene>
<dbReference type="Gene3D" id="2.60.120.260">
    <property type="entry name" value="Galactose-binding domain-like"/>
    <property type="match status" value="1"/>
</dbReference>
<protein>
    <submittedName>
        <fullName evidence="1">Uncharacterized protein</fullName>
    </submittedName>
</protein>
<proteinExistence type="predicted"/>